<name>A0A381PTY6_9ZZZZ</name>
<dbReference type="EMBL" id="UINC01001078">
    <property type="protein sequence ID" value="SUZ69988.1"/>
    <property type="molecule type" value="Genomic_DNA"/>
</dbReference>
<accession>A0A381PTY6</accession>
<protein>
    <submittedName>
        <fullName evidence="2">Uncharacterized protein</fullName>
    </submittedName>
</protein>
<evidence type="ECO:0000313" key="2">
    <source>
        <dbReference type="EMBL" id="SUZ69988.1"/>
    </source>
</evidence>
<organism evidence="2">
    <name type="scientific">marine metagenome</name>
    <dbReference type="NCBI Taxonomy" id="408172"/>
    <lineage>
        <taxon>unclassified sequences</taxon>
        <taxon>metagenomes</taxon>
        <taxon>ecological metagenomes</taxon>
    </lineage>
</organism>
<sequence>PTSSPRTTPGPKRWRSASPAPSPTTCSASPSTGRAVPPAGSSTCPSSGRKGPRRQASPVPRSPTRSPNCRWPPTSSTRPLAVGTTGCSRRPVGV</sequence>
<dbReference type="AlphaFoldDB" id="A0A381PTY6"/>
<feature type="non-terminal residue" evidence="2">
    <location>
        <position position="94"/>
    </location>
</feature>
<feature type="compositionally biased region" description="Low complexity" evidence="1">
    <location>
        <begin position="16"/>
        <end position="32"/>
    </location>
</feature>
<feature type="non-terminal residue" evidence="2">
    <location>
        <position position="1"/>
    </location>
</feature>
<proteinExistence type="predicted"/>
<reference evidence="2" key="1">
    <citation type="submission" date="2018-05" db="EMBL/GenBank/DDBJ databases">
        <authorList>
            <person name="Lanie J.A."/>
            <person name="Ng W.-L."/>
            <person name="Kazmierczak K.M."/>
            <person name="Andrzejewski T.M."/>
            <person name="Davidsen T.M."/>
            <person name="Wayne K.J."/>
            <person name="Tettelin H."/>
            <person name="Glass J.I."/>
            <person name="Rusch D."/>
            <person name="Podicherti R."/>
            <person name="Tsui H.-C.T."/>
            <person name="Winkler M.E."/>
        </authorList>
    </citation>
    <scope>NUCLEOTIDE SEQUENCE</scope>
</reference>
<gene>
    <name evidence="2" type="ORF">METZ01_LOCUS22842</name>
</gene>
<feature type="compositionally biased region" description="Polar residues" evidence="1">
    <location>
        <begin position="63"/>
        <end position="78"/>
    </location>
</feature>
<evidence type="ECO:0000256" key="1">
    <source>
        <dbReference type="SAM" id="MobiDB-lite"/>
    </source>
</evidence>
<feature type="region of interest" description="Disordered" evidence="1">
    <location>
        <begin position="1"/>
        <end position="94"/>
    </location>
</feature>